<dbReference type="InterPro" id="IPR008927">
    <property type="entry name" value="6-PGluconate_DH-like_C_sf"/>
</dbReference>
<accession>A0A269PGH0</accession>
<evidence type="ECO:0000256" key="1">
    <source>
        <dbReference type="ARBA" id="ARBA00007964"/>
    </source>
</evidence>
<dbReference type="PROSITE" id="PS51176">
    <property type="entry name" value="PDH_ADH"/>
    <property type="match status" value="1"/>
</dbReference>
<dbReference type="InterPro" id="IPR003099">
    <property type="entry name" value="Prephen_DH"/>
</dbReference>
<dbReference type="InterPro" id="IPR046826">
    <property type="entry name" value="PDH_N"/>
</dbReference>
<comment type="caution">
    <text evidence="4">The sequence shown here is derived from an EMBL/GenBank/DDBJ whole genome shotgun (WGS) entry which is preliminary data.</text>
</comment>
<name>A0A269PGH0_9CORY</name>
<dbReference type="Pfam" id="PF02153">
    <property type="entry name" value="PDH_N"/>
    <property type="match status" value="1"/>
</dbReference>
<dbReference type="GO" id="GO:0006571">
    <property type="term" value="P:tyrosine biosynthetic process"/>
    <property type="evidence" value="ECO:0007669"/>
    <property type="project" value="InterPro"/>
</dbReference>
<comment type="similarity">
    <text evidence="1">Belongs to the prephenate/arogenate dehydrogenase family.</text>
</comment>
<dbReference type="InterPro" id="IPR046825">
    <property type="entry name" value="PDH_C"/>
</dbReference>
<evidence type="ECO:0000313" key="5">
    <source>
        <dbReference type="Proteomes" id="UP000215771"/>
    </source>
</evidence>
<dbReference type="Gene3D" id="1.10.3660.10">
    <property type="entry name" value="6-phosphogluconate dehydrogenase C-terminal like domain"/>
    <property type="match status" value="1"/>
</dbReference>
<dbReference type="SUPFAM" id="SSF51735">
    <property type="entry name" value="NAD(P)-binding Rossmann-fold domains"/>
    <property type="match status" value="1"/>
</dbReference>
<sequence>MRDVNLSDASRIPSTRLKPVCIVGLGLIGGSLLRDLVAQGHTAYGYTHSRNGTRAAQRDGFDATNSLIDVLQRAQRDDALIVIAVPFEAVADVLDAIAQYAPSCGFTDVVSVKKPVYDLVLARGMGERYVGGHPMAGTEHSGWVASQEGLFSRAAWVVTYDYALEVDRVPECWSQLFAQVCKLAAAAGAEAVPVRVNPHDEAVARVSHLPHVLAEALALVGDKGGTLAQSLAAGSYKGGTRVAGTDPVLVRNMCETNAESLVRVLDEYIEVLHTARADLAGATPSMKQLAESGHRAYTRMSARSGARRESVSPVKISSRPVMRLHPGAPGWVRQLQQIESLGGRVEVF</sequence>
<dbReference type="PANTHER" id="PTHR21363">
    <property type="entry name" value="PREPHENATE DEHYDROGENASE"/>
    <property type="match status" value="1"/>
</dbReference>
<evidence type="ECO:0000259" key="3">
    <source>
        <dbReference type="PROSITE" id="PS51176"/>
    </source>
</evidence>
<feature type="domain" description="Prephenate/arogenate dehydrogenase" evidence="3">
    <location>
        <begin position="18"/>
        <end position="319"/>
    </location>
</feature>
<dbReference type="Proteomes" id="UP000215771">
    <property type="component" value="Unassembled WGS sequence"/>
</dbReference>
<dbReference type="InterPro" id="IPR036291">
    <property type="entry name" value="NAD(P)-bd_dom_sf"/>
</dbReference>
<dbReference type="GO" id="GO:0004665">
    <property type="term" value="F:prephenate dehydrogenase (NADP+) activity"/>
    <property type="evidence" value="ECO:0007669"/>
    <property type="project" value="InterPro"/>
</dbReference>
<evidence type="ECO:0000313" key="4">
    <source>
        <dbReference type="EMBL" id="PAJ71336.1"/>
    </source>
</evidence>
<dbReference type="EMBL" id="NQMQ01000001">
    <property type="protein sequence ID" value="PAJ71336.1"/>
    <property type="molecule type" value="Genomic_DNA"/>
</dbReference>
<protein>
    <submittedName>
        <fullName evidence="4">Prephenate dehydrogenase</fullName>
    </submittedName>
</protein>
<dbReference type="GO" id="GO:0008977">
    <property type="term" value="F:prephenate dehydrogenase (NAD+) activity"/>
    <property type="evidence" value="ECO:0007669"/>
    <property type="project" value="InterPro"/>
</dbReference>
<dbReference type="SUPFAM" id="SSF48179">
    <property type="entry name" value="6-phosphogluconate dehydrogenase C-terminal domain-like"/>
    <property type="match status" value="1"/>
</dbReference>
<dbReference type="Pfam" id="PF20463">
    <property type="entry name" value="PDH_C"/>
    <property type="match status" value="1"/>
</dbReference>
<keyword evidence="2" id="KW-0560">Oxidoreductase</keyword>
<evidence type="ECO:0000256" key="2">
    <source>
        <dbReference type="ARBA" id="ARBA00023002"/>
    </source>
</evidence>
<dbReference type="PANTHER" id="PTHR21363:SF0">
    <property type="entry name" value="PREPHENATE DEHYDROGENASE [NADP(+)]"/>
    <property type="match status" value="1"/>
</dbReference>
<dbReference type="Gene3D" id="3.40.50.720">
    <property type="entry name" value="NAD(P)-binding Rossmann-like Domain"/>
    <property type="match status" value="1"/>
</dbReference>
<dbReference type="InterPro" id="IPR050812">
    <property type="entry name" value="Preph/Arog_dehydrog"/>
</dbReference>
<dbReference type="NCBIfam" id="NF005108">
    <property type="entry name" value="PRK06545.1-6"/>
    <property type="match status" value="1"/>
</dbReference>
<gene>
    <name evidence="4" type="ORF">CIG21_01010</name>
</gene>
<dbReference type="GO" id="GO:0070403">
    <property type="term" value="F:NAD+ binding"/>
    <property type="evidence" value="ECO:0007669"/>
    <property type="project" value="InterPro"/>
</dbReference>
<organism evidence="4 5">
    <name type="scientific">Corynebacterium hadale</name>
    <dbReference type="NCBI Taxonomy" id="2026255"/>
    <lineage>
        <taxon>Bacteria</taxon>
        <taxon>Bacillati</taxon>
        <taxon>Actinomycetota</taxon>
        <taxon>Actinomycetes</taxon>
        <taxon>Mycobacteriales</taxon>
        <taxon>Corynebacteriaceae</taxon>
        <taxon>Corynebacterium</taxon>
    </lineage>
</organism>
<dbReference type="AlphaFoldDB" id="A0A269PGH0"/>
<reference evidence="4 5" key="1">
    <citation type="submission" date="2017-08" db="EMBL/GenBank/DDBJ databases">
        <authorList>
            <person name="de Groot N.N."/>
        </authorList>
    </citation>
    <scope>NUCLEOTIDE SEQUENCE [LARGE SCALE GENOMIC DNA]</scope>
    <source>
        <strain evidence="4 5">NBT06-6</strain>
    </source>
</reference>
<proteinExistence type="inferred from homology"/>